<dbReference type="SUPFAM" id="SSF55729">
    <property type="entry name" value="Acyl-CoA N-acyltransferases (Nat)"/>
    <property type="match status" value="1"/>
</dbReference>
<evidence type="ECO:0000256" key="3">
    <source>
        <dbReference type="ARBA" id="ARBA00022679"/>
    </source>
</evidence>
<accession>A0A413IR99</accession>
<gene>
    <name evidence="7" type="ORF">DXA49_22700</name>
</gene>
<dbReference type="Gene3D" id="3.40.630.30">
    <property type="match status" value="1"/>
</dbReference>
<evidence type="ECO:0000256" key="2">
    <source>
        <dbReference type="ARBA" id="ARBA00022649"/>
    </source>
</evidence>
<organism evidence="7 8">
    <name type="scientific">Bacteroides caccae</name>
    <dbReference type="NCBI Taxonomy" id="47678"/>
    <lineage>
        <taxon>Bacteria</taxon>
        <taxon>Pseudomonadati</taxon>
        <taxon>Bacteroidota</taxon>
        <taxon>Bacteroidia</taxon>
        <taxon>Bacteroidales</taxon>
        <taxon>Bacteroidaceae</taxon>
        <taxon>Bacteroides</taxon>
    </lineage>
</organism>
<comment type="catalytic activity">
    <reaction evidence="5">
        <text>glycyl-tRNA(Gly) + acetyl-CoA = N-acetylglycyl-tRNA(Gly) + CoA + H(+)</text>
        <dbReference type="Rhea" id="RHEA:81867"/>
        <dbReference type="Rhea" id="RHEA-COMP:9683"/>
        <dbReference type="Rhea" id="RHEA-COMP:19766"/>
        <dbReference type="ChEBI" id="CHEBI:15378"/>
        <dbReference type="ChEBI" id="CHEBI:57287"/>
        <dbReference type="ChEBI" id="CHEBI:57288"/>
        <dbReference type="ChEBI" id="CHEBI:78522"/>
        <dbReference type="ChEBI" id="CHEBI:232036"/>
    </reaction>
</comment>
<dbReference type="EMBL" id="QSCS01000075">
    <property type="protein sequence ID" value="RGY19916.1"/>
    <property type="molecule type" value="Genomic_DNA"/>
</dbReference>
<dbReference type="GO" id="GO:0016747">
    <property type="term" value="F:acyltransferase activity, transferring groups other than amino-acyl groups"/>
    <property type="evidence" value="ECO:0007669"/>
    <property type="project" value="InterPro"/>
</dbReference>
<feature type="domain" description="N-acetyltransferase" evidence="6">
    <location>
        <begin position="63"/>
        <end position="146"/>
    </location>
</feature>
<keyword evidence="2" id="KW-1277">Toxin-antitoxin system</keyword>
<name>A0A413IR99_9BACE</name>
<dbReference type="PANTHER" id="PTHR36449:SF1">
    <property type="entry name" value="ACETYLTRANSFERASE"/>
    <property type="match status" value="1"/>
</dbReference>
<dbReference type="InterPro" id="IPR016181">
    <property type="entry name" value="Acyl_CoA_acyltransferase"/>
</dbReference>
<keyword evidence="4" id="KW-0012">Acyltransferase</keyword>
<proteinExistence type="predicted"/>
<reference evidence="7 8" key="1">
    <citation type="submission" date="2018-08" db="EMBL/GenBank/DDBJ databases">
        <title>A genome reference for cultivated species of the human gut microbiota.</title>
        <authorList>
            <person name="Zou Y."/>
            <person name="Xue W."/>
            <person name="Luo G."/>
        </authorList>
    </citation>
    <scope>NUCLEOTIDE SEQUENCE [LARGE SCALE GENOMIC DNA]</scope>
    <source>
        <strain evidence="7 8">OF02-6LB</strain>
    </source>
</reference>
<evidence type="ECO:0000259" key="6">
    <source>
        <dbReference type="Pfam" id="PF13508"/>
    </source>
</evidence>
<keyword evidence="3 7" id="KW-0808">Transferase</keyword>
<dbReference type="CDD" id="cd04301">
    <property type="entry name" value="NAT_SF"/>
    <property type="match status" value="1"/>
</dbReference>
<comment type="caution">
    <text evidence="7">The sequence shown here is derived from an EMBL/GenBank/DDBJ whole genome shotgun (WGS) entry which is preliminary data.</text>
</comment>
<dbReference type="PANTHER" id="PTHR36449">
    <property type="entry name" value="ACETYLTRANSFERASE-RELATED"/>
    <property type="match status" value="1"/>
</dbReference>
<dbReference type="Pfam" id="PF13508">
    <property type="entry name" value="Acetyltransf_7"/>
    <property type="match status" value="1"/>
</dbReference>
<evidence type="ECO:0000256" key="1">
    <source>
        <dbReference type="ARBA" id="ARBA00022491"/>
    </source>
</evidence>
<dbReference type="AlphaFoldDB" id="A0A413IR99"/>
<evidence type="ECO:0000256" key="5">
    <source>
        <dbReference type="ARBA" id="ARBA00049880"/>
    </source>
</evidence>
<evidence type="ECO:0000313" key="8">
    <source>
        <dbReference type="Proteomes" id="UP000284431"/>
    </source>
</evidence>
<dbReference type="InterPro" id="IPR000182">
    <property type="entry name" value="GNAT_dom"/>
</dbReference>
<evidence type="ECO:0000256" key="4">
    <source>
        <dbReference type="ARBA" id="ARBA00023315"/>
    </source>
</evidence>
<dbReference type="Proteomes" id="UP000284431">
    <property type="component" value="Unassembled WGS sequence"/>
</dbReference>
<evidence type="ECO:0000313" key="7">
    <source>
        <dbReference type="EMBL" id="RGY19916.1"/>
    </source>
</evidence>
<keyword evidence="1" id="KW-0678">Repressor</keyword>
<protein>
    <submittedName>
        <fullName evidence="7">N-acetyltransferase</fullName>
    </submittedName>
</protein>
<sequence length="171" mass="20012">MNFCHVLKELDDFFHKEIYLCSKYHHVAAYCAKNKQDNEIIAIFTLSNDSVVIDNIEDKEDFVLEAKNKISDEYISTFERQTSFPAINIGHLGVHKDCQSKGIGQQILDFVLYTFSNYNMSGCQFITVDSLNNPRTNKFYLRNGFINQTNNDIHDLTRRMYQLIQLFMTQE</sequence>